<gene>
    <name evidence="1" type="ORF">DSM107003_46430</name>
</gene>
<dbReference type="AlphaFoldDB" id="A0A3S5K2Q7"/>
<sequence>MTRKPFTEHTIFDALTKHLGVSYIFTQTRSLILENSAESAFTSQNLTCMSEEWITQRYEAALEANTNLVLQLVGEIPETENRLAQALAKLARQFEFEQLVDLAEPLITNES</sequence>
<comment type="caution">
    <text evidence="1">The sequence shown here is derived from an EMBL/GenBank/DDBJ whole genome shotgun (WGS) entry which is preliminary data.</text>
</comment>
<name>A0A3S5K2Q7_ANAVA</name>
<protein>
    <submittedName>
        <fullName evidence="1">Uncharacterized protein</fullName>
    </submittedName>
</protein>
<dbReference type="Proteomes" id="UP000276103">
    <property type="component" value="Unassembled WGS sequence"/>
</dbReference>
<organism evidence="1 2">
    <name type="scientific">Trichormus variabilis SAG 1403-4b</name>
    <dbReference type="NCBI Taxonomy" id="447716"/>
    <lineage>
        <taxon>Bacteria</taxon>
        <taxon>Bacillati</taxon>
        <taxon>Cyanobacteriota</taxon>
        <taxon>Cyanophyceae</taxon>
        <taxon>Nostocales</taxon>
        <taxon>Nostocaceae</taxon>
        <taxon>Trichormus</taxon>
    </lineage>
</organism>
<dbReference type="EMBL" id="RSCM01000021">
    <property type="protein sequence ID" value="RUS93103.1"/>
    <property type="molecule type" value="Genomic_DNA"/>
</dbReference>
<accession>A0A3S5K2Q7</accession>
<evidence type="ECO:0000313" key="1">
    <source>
        <dbReference type="EMBL" id="RUS93103.1"/>
    </source>
</evidence>
<reference evidence="1 2" key="1">
    <citation type="journal article" date="2019" name="Genome Biol. Evol.">
        <title>Day and night: Metabolic profiles and evolutionary relationships of six axenic non-marine cyanobacteria.</title>
        <authorList>
            <person name="Will S.E."/>
            <person name="Henke P."/>
            <person name="Boedeker C."/>
            <person name="Huang S."/>
            <person name="Brinkmann H."/>
            <person name="Rohde M."/>
            <person name="Jarek M."/>
            <person name="Friedl T."/>
            <person name="Seufert S."/>
            <person name="Schumacher M."/>
            <person name="Overmann J."/>
            <person name="Neumann-Schaal M."/>
            <person name="Petersen J."/>
        </authorList>
    </citation>
    <scope>NUCLEOTIDE SEQUENCE [LARGE SCALE GENOMIC DNA]</scope>
    <source>
        <strain evidence="1 2">SAG 1403-4b</strain>
    </source>
</reference>
<evidence type="ECO:0000313" key="2">
    <source>
        <dbReference type="Proteomes" id="UP000276103"/>
    </source>
</evidence>
<keyword evidence="2" id="KW-1185">Reference proteome</keyword>
<proteinExistence type="predicted"/>